<reference evidence="1" key="1">
    <citation type="journal article" date="2015" name="Nature">
        <title>Complex archaea that bridge the gap between prokaryotes and eukaryotes.</title>
        <authorList>
            <person name="Spang A."/>
            <person name="Saw J.H."/>
            <person name="Jorgensen S.L."/>
            <person name="Zaremba-Niedzwiedzka K."/>
            <person name="Martijn J."/>
            <person name="Lind A.E."/>
            <person name="van Eijk R."/>
            <person name="Schleper C."/>
            <person name="Guy L."/>
            <person name="Ettema T.J."/>
        </authorList>
    </citation>
    <scope>NUCLEOTIDE SEQUENCE</scope>
</reference>
<feature type="non-terminal residue" evidence="1">
    <location>
        <position position="1"/>
    </location>
</feature>
<dbReference type="AlphaFoldDB" id="A0A0F9BIU1"/>
<feature type="non-terminal residue" evidence="1">
    <location>
        <position position="413"/>
    </location>
</feature>
<accession>A0A0F9BIU1</accession>
<name>A0A0F9BIU1_9ZZZZ</name>
<comment type="caution">
    <text evidence="1">The sequence shown here is derived from an EMBL/GenBank/DDBJ whole genome shotgun (WGS) entry which is preliminary data.</text>
</comment>
<proteinExistence type="predicted"/>
<protein>
    <recommendedName>
        <fullName evidence="2">DUF4158 domain-containing protein</fullName>
    </recommendedName>
</protein>
<evidence type="ECO:0008006" key="2">
    <source>
        <dbReference type="Google" id="ProtNLM"/>
    </source>
</evidence>
<dbReference type="EMBL" id="LAZR01051825">
    <property type="protein sequence ID" value="KKK84336.1"/>
    <property type="molecule type" value="Genomic_DNA"/>
</dbReference>
<evidence type="ECO:0000313" key="1">
    <source>
        <dbReference type="EMBL" id="KKK84336.1"/>
    </source>
</evidence>
<gene>
    <name evidence="1" type="ORF">LCGC14_2784390</name>
</gene>
<sequence>LKARAKIYVDETQLFKDAINLLKSKHIAIPRYSTLQLIISRAITTEETRLAELVAKYLSNTGQFLRLIDSNDKPGCLNNLKKLTKTYKPGQIKTELARHAILSELSKDTLYLIDMLKLSEGNVRYFATRCMRYDISELRELKIEKALIYLTCFVATRLRICNDSLTQSFLVSYKDFDEQAIQHRDDCLKQQAIELLNDIEKVPQLLTLFIDNKIEDNDSFGNVRNRAFKVISEEHLPLVCKKLEKSTLDKTIFKWEFVDNHFGQVSRNMRPLLLALDFGCRSNTVLQRQIIMAKNALKCGKSFPVIDGRLMKRGDKKHFKMNAPSINNTKVETNRNEMYLYTLLHQGIRNGEVYVKNSLEYRSFDDYLVDNTIWRHRKKYLLEAGLDWMIQPNDYYFTELANTLSDKITAVGQ</sequence>
<organism evidence="1">
    <name type="scientific">marine sediment metagenome</name>
    <dbReference type="NCBI Taxonomy" id="412755"/>
    <lineage>
        <taxon>unclassified sequences</taxon>
        <taxon>metagenomes</taxon>
        <taxon>ecological metagenomes</taxon>
    </lineage>
</organism>